<evidence type="ECO:0000313" key="2">
    <source>
        <dbReference type="Proteomes" id="UP001549076"/>
    </source>
</evidence>
<reference evidence="1 2" key="1">
    <citation type="submission" date="2024-06" db="EMBL/GenBank/DDBJ databases">
        <title>Genomic Encyclopedia of Type Strains, Phase IV (KMG-IV): sequencing the most valuable type-strain genomes for metagenomic binning, comparative biology and taxonomic classification.</title>
        <authorList>
            <person name="Goeker M."/>
        </authorList>
    </citation>
    <scope>NUCLEOTIDE SEQUENCE [LARGE SCALE GENOMIC DNA]</scope>
    <source>
        <strain evidence="1 2">DSM 27865</strain>
    </source>
</reference>
<dbReference type="RefSeq" id="WP_354199580.1">
    <property type="nucleotide sequence ID" value="NZ_JBEPML010000027.1"/>
</dbReference>
<organism evidence="1 2">
    <name type="scientific">Aquamicrobium terrae</name>
    <dbReference type="NCBI Taxonomy" id="1324945"/>
    <lineage>
        <taxon>Bacteria</taxon>
        <taxon>Pseudomonadati</taxon>
        <taxon>Pseudomonadota</taxon>
        <taxon>Alphaproteobacteria</taxon>
        <taxon>Hyphomicrobiales</taxon>
        <taxon>Phyllobacteriaceae</taxon>
        <taxon>Aquamicrobium</taxon>
    </lineage>
</organism>
<proteinExistence type="predicted"/>
<protein>
    <submittedName>
        <fullName evidence="1">Uncharacterized protein</fullName>
    </submittedName>
</protein>
<keyword evidence="2" id="KW-1185">Reference proteome</keyword>
<sequence length="103" mass="11425">MMPFIIFARRAAMTSPGIFSAFAHYVRLARTRRSEIRTIRLLNALPPEVRDDIGWPELHIDENGQLVHGDAPAAARQAAVGAQPLRPHRKAWIAPSIPPQCPA</sequence>
<evidence type="ECO:0000313" key="1">
    <source>
        <dbReference type="EMBL" id="MET3794668.1"/>
    </source>
</evidence>
<dbReference type="Proteomes" id="UP001549076">
    <property type="component" value="Unassembled WGS sequence"/>
</dbReference>
<name>A0ABV2N774_9HYPH</name>
<gene>
    <name evidence="1" type="ORF">ABID37_004908</name>
</gene>
<comment type="caution">
    <text evidence="1">The sequence shown here is derived from an EMBL/GenBank/DDBJ whole genome shotgun (WGS) entry which is preliminary data.</text>
</comment>
<accession>A0ABV2N774</accession>
<dbReference type="EMBL" id="JBEPML010000027">
    <property type="protein sequence ID" value="MET3794668.1"/>
    <property type="molecule type" value="Genomic_DNA"/>
</dbReference>